<name>A0A8S9LKV4_BRACR</name>
<sequence>MIGFEVQGVPAVGLYFTFAILQPNPVPLLEGSGSDFLVIRPGDVLCWEVKLGCYIATEPRTRLGRYEATELKPSSVAT</sequence>
<reference evidence="1" key="1">
    <citation type="submission" date="2019-12" db="EMBL/GenBank/DDBJ databases">
        <title>Genome sequencing and annotation of Brassica cretica.</title>
        <authorList>
            <person name="Studholme D.J."/>
            <person name="Sarris P.F."/>
        </authorList>
    </citation>
    <scope>NUCLEOTIDE SEQUENCE</scope>
    <source>
        <strain evidence="1">PFS-001/15</strain>
        <tissue evidence="1">Leaf</tissue>
    </source>
</reference>
<accession>A0A8S9LKV4</accession>
<comment type="caution">
    <text evidence="1">The sequence shown here is derived from an EMBL/GenBank/DDBJ whole genome shotgun (WGS) entry which is preliminary data.</text>
</comment>
<evidence type="ECO:0000313" key="2">
    <source>
        <dbReference type="Proteomes" id="UP000712281"/>
    </source>
</evidence>
<protein>
    <submittedName>
        <fullName evidence="1">Uncharacterized protein</fullName>
    </submittedName>
</protein>
<dbReference type="AlphaFoldDB" id="A0A8S9LKV4"/>
<organism evidence="1 2">
    <name type="scientific">Brassica cretica</name>
    <name type="common">Mustard</name>
    <dbReference type="NCBI Taxonomy" id="69181"/>
    <lineage>
        <taxon>Eukaryota</taxon>
        <taxon>Viridiplantae</taxon>
        <taxon>Streptophyta</taxon>
        <taxon>Embryophyta</taxon>
        <taxon>Tracheophyta</taxon>
        <taxon>Spermatophyta</taxon>
        <taxon>Magnoliopsida</taxon>
        <taxon>eudicotyledons</taxon>
        <taxon>Gunneridae</taxon>
        <taxon>Pentapetalae</taxon>
        <taxon>rosids</taxon>
        <taxon>malvids</taxon>
        <taxon>Brassicales</taxon>
        <taxon>Brassicaceae</taxon>
        <taxon>Brassiceae</taxon>
        <taxon>Brassica</taxon>
    </lineage>
</organism>
<evidence type="ECO:0000313" key="1">
    <source>
        <dbReference type="EMBL" id="KAF2605893.1"/>
    </source>
</evidence>
<proteinExistence type="predicted"/>
<gene>
    <name evidence="1" type="ORF">F2Q68_00043879</name>
</gene>
<dbReference type="Proteomes" id="UP000712281">
    <property type="component" value="Unassembled WGS sequence"/>
</dbReference>
<dbReference type="EMBL" id="QGKW02000276">
    <property type="protein sequence ID" value="KAF2605893.1"/>
    <property type="molecule type" value="Genomic_DNA"/>
</dbReference>